<feature type="domain" description="CAF17 C-terminal" evidence="5">
    <location>
        <begin position="348"/>
        <end position="428"/>
    </location>
</feature>
<gene>
    <name evidence="6" type="ORF">ABL78_1674</name>
</gene>
<dbReference type="InterPro" id="IPR027266">
    <property type="entry name" value="TrmE/GcvT-like"/>
</dbReference>
<evidence type="ECO:0000256" key="1">
    <source>
        <dbReference type="ARBA" id="ARBA00004173"/>
    </source>
</evidence>
<evidence type="ECO:0000313" key="7">
    <source>
        <dbReference type="Proteomes" id="UP000038009"/>
    </source>
</evidence>
<evidence type="ECO:0000256" key="4">
    <source>
        <dbReference type="SAM" id="MobiDB-lite"/>
    </source>
</evidence>
<feature type="region of interest" description="Disordered" evidence="4">
    <location>
        <begin position="227"/>
        <end position="260"/>
    </location>
</feature>
<comment type="caution">
    <text evidence="6">The sequence shown here is derived from an EMBL/GenBank/DDBJ whole genome shotgun (WGS) entry which is preliminary data.</text>
</comment>
<evidence type="ECO:0000313" key="6">
    <source>
        <dbReference type="EMBL" id="KPI89182.1"/>
    </source>
</evidence>
<sequence length="440" mass="48632">MSHEPSAQAPTSRPRPPFPFVSKDRPYIHSQRNKVSALLSLVIYFFVFPPMRPLLPFVCRLPSRRILRVRGADAHEYLQGMFTNDLRELHPSGSLYGCFLHFTGRVMCDAHLHQCKRVHDGQASILVDVDEECAEELFEHLNEMKMRKKLLIENVGADLAVVATLEYSGELEGSAKTCSTEDTTGSCGSSGDSGSDGRASTETMPSRTLEKRQTECFVDARNGALFPPPSMPKVPVEETSRTSRHAANSGGGCTPAAASPSSPPLSSQSWCLKRCVVPLTWAPPLSCTDPYFRLLYSRGIGEGPATFKTGKALPFEGNLDFLKGVSFHKGCYVGQELTHRTHVMLVTRKRTVPLRFGSADQPTPRLVEVGEPLYSAEKEKIGEVTGVCGDLGVGLLRLRYVEKESRTVPGLQLTDGMPVRVFLPDWWPRKEVKKLLKNSN</sequence>
<dbReference type="NCBIfam" id="TIGR03317">
    <property type="entry name" value="ygfZ_signature"/>
    <property type="match status" value="1"/>
</dbReference>
<dbReference type="Gene3D" id="3.30.1360.120">
    <property type="entry name" value="Probable tRNA modification gtpase trme, domain 1"/>
    <property type="match status" value="1"/>
</dbReference>
<dbReference type="Proteomes" id="UP000038009">
    <property type="component" value="Unassembled WGS sequence"/>
</dbReference>
<evidence type="ECO:0000259" key="5">
    <source>
        <dbReference type="Pfam" id="PF25455"/>
    </source>
</evidence>
<dbReference type="OrthoDB" id="191995at2759"/>
<dbReference type="Gene3D" id="2.40.30.160">
    <property type="match status" value="1"/>
</dbReference>
<keyword evidence="3" id="KW-0496">Mitochondrion</keyword>
<protein>
    <recommendedName>
        <fullName evidence="5">CAF17 C-terminal domain-containing protein</fullName>
    </recommendedName>
</protein>
<dbReference type="GO" id="GO:0005759">
    <property type="term" value="C:mitochondrial matrix"/>
    <property type="evidence" value="ECO:0007669"/>
    <property type="project" value="TreeGrafter"/>
</dbReference>
<keyword evidence="2" id="KW-0809">Transit peptide</keyword>
<feature type="region of interest" description="Disordered" evidence="4">
    <location>
        <begin position="173"/>
        <end position="210"/>
    </location>
</feature>
<name>A0A0N1IM11_LEPSE</name>
<comment type="subcellular location">
    <subcellularLocation>
        <location evidence="1">Mitochondrion</location>
    </subcellularLocation>
</comment>
<organism evidence="6 7">
    <name type="scientific">Leptomonas seymouri</name>
    <dbReference type="NCBI Taxonomy" id="5684"/>
    <lineage>
        <taxon>Eukaryota</taxon>
        <taxon>Discoba</taxon>
        <taxon>Euglenozoa</taxon>
        <taxon>Kinetoplastea</taxon>
        <taxon>Metakinetoplastina</taxon>
        <taxon>Trypanosomatida</taxon>
        <taxon>Trypanosomatidae</taxon>
        <taxon>Leishmaniinae</taxon>
        <taxon>Leptomonas</taxon>
    </lineage>
</organism>
<feature type="region of interest" description="Disordered" evidence="4">
    <location>
        <begin position="1"/>
        <end position="20"/>
    </location>
</feature>
<dbReference type="InterPro" id="IPR057460">
    <property type="entry name" value="CAF17_C"/>
</dbReference>
<dbReference type="OMA" id="MDRLHGV"/>
<proteinExistence type="predicted"/>
<feature type="compositionally biased region" description="Low complexity" evidence="4">
    <location>
        <begin position="177"/>
        <end position="201"/>
    </location>
</feature>
<dbReference type="InterPro" id="IPR045179">
    <property type="entry name" value="YgfZ/GcvT"/>
</dbReference>
<keyword evidence="7" id="KW-1185">Reference proteome</keyword>
<dbReference type="SUPFAM" id="SSF103025">
    <property type="entry name" value="Folate-binding domain"/>
    <property type="match status" value="2"/>
</dbReference>
<dbReference type="PANTHER" id="PTHR22602:SF0">
    <property type="entry name" value="TRANSFERASE CAF17, MITOCHONDRIAL-RELATED"/>
    <property type="match status" value="1"/>
</dbReference>
<dbReference type="PANTHER" id="PTHR22602">
    <property type="entry name" value="TRANSFERASE CAF17, MITOCHONDRIAL-RELATED"/>
    <property type="match status" value="1"/>
</dbReference>
<dbReference type="Pfam" id="PF25455">
    <property type="entry name" value="Beta-barrel_CAF17_C"/>
    <property type="match status" value="1"/>
</dbReference>
<accession>A0A0N1IM11</accession>
<dbReference type="AlphaFoldDB" id="A0A0N1IM11"/>
<reference evidence="6 7" key="1">
    <citation type="journal article" date="2015" name="PLoS Pathog.">
        <title>Leptomonas seymouri: Adaptations to the Dixenous Life Cycle Analyzed by Genome Sequencing, Transcriptome Profiling and Co-infection with Leishmania donovani.</title>
        <authorList>
            <person name="Kraeva N."/>
            <person name="Butenko A."/>
            <person name="Hlavacova J."/>
            <person name="Kostygov A."/>
            <person name="Myskova J."/>
            <person name="Grybchuk D."/>
            <person name="Lestinova T."/>
            <person name="Votypka J."/>
            <person name="Volf P."/>
            <person name="Opperdoes F."/>
            <person name="Flegontov P."/>
            <person name="Lukes J."/>
            <person name="Yurchenko V."/>
        </authorList>
    </citation>
    <scope>NUCLEOTIDE SEQUENCE [LARGE SCALE GENOMIC DNA]</scope>
    <source>
        <strain evidence="6 7">ATCC 30220</strain>
    </source>
</reference>
<dbReference type="GO" id="GO:0016226">
    <property type="term" value="P:iron-sulfur cluster assembly"/>
    <property type="evidence" value="ECO:0007669"/>
    <property type="project" value="TreeGrafter"/>
</dbReference>
<dbReference type="VEuPathDB" id="TriTrypDB:Lsey_0029_0020"/>
<evidence type="ECO:0000256" key="3">
    <source>
        <dbReference type="ARBA" id="ARBA00023128"/>
    </source>
</evidence>
<evidence type="ECO:0000256" key="2">
    <source>
        <dbReference type="ARBA" id="ARBA00022946"/>
    </source>
</evidence>
<dbReference type="EMBL" id="LJSK01000029">
    <property type="protein sequence ID" value="KPI89182.1"/>
    <property type="molecule type" value="Genomic_DNA"/>
</dbReference>
<dbReference type="InterPro" id="IPR017703">
    <property type="entry name" value="YgfZ/GCV_T_CS"/>
</dbReference>